<accession>A0A127FE67</accession>
<evidence type="ECO:0000313" key="3">
    <source>
        <dbReference type="EMBL" id="AMN48180.1"/>
    </source>
</evidence>
<dbReference type="AlphaFoldDB" id="A0A127FE67"/>
<evidence type="ECO:0000256" key="1">
    <source>
        <dbReference type="ARBA" id="ARBA00044755"/>
    </source>
</evidence>
<evidence type="ECO:0000313" key="4">
    <source>
        <dbReference type="Proteomes" id="UP000070250"/>
    </source>
</evidence>
<reference evidence="3 4" key="1">
    <citation type="submission" date="2015-06" db="EMBL/GenBank/DDBJ databases">
        <title>A Comprehensive Approach to Explore the Metabolic and Phylogenetic Diversity of Bacterial Steroid Degradation in the Environment: Testosterone as an Example.</title>
        <authorList>
            <person name="Yang F.-C."/>
            <person name="Chen Y.-L."/>
            <person name="Yu C.-P."/>
            <person name="Tang S.-L."/>
            <person name="Wang P.-H."/>
            <person name="Ismail W."/>
            <person name="Wang C.-H."/>
            <person name="Yang C.-Y."/>
            <person name="Chiang Y.-R."/>
        </authorList>
    </citation>
    <scope>NUCLEOTIDE SEQUENCE [LARGE SCALE GENOMIC DNA]</scope>
    <source>
        <strain evidence="3 4">DSM 18526</strain>
    </source>
</reference>
<dbReference type="EMBL" id="CP011971">
    <property type="protein sequence ID" value="AMN48180.1"/>
    <property type="molecule type" value="Genomic_DNA"/>
</dbReference>
<feature type="region of interest" description="Disordered" evidence="2">
    <location>
        <begin position="1"/>
        <end position="28"/>
    </location>
</feature>
<dbReference type="Pfam" id="PF04519">
    <property type="entry name" value="Bactofilin"/>
    <property type="match status" value="1"/>
</dbReference>
<sequence length="149" mass="15464">MPIREASPHKEHSMSDTPHRRFADRGSGNPTFVGAGTTLIGNLECGADLIVAGRVQGEGVVRGALTLSAGGRWEGLVCAANAVIAGEVEGSVRVENKLEIRHTARIRGSVNAAIIAIAQGAVLDGDVAVTSAAPVVHFEEKRFQDGETG</sequence>
<dbReference type="Proteomes" id="UP000070250">
    <property type="component" value="Chromosome"/>
</dbReference>
<dbReference type="PANTHER" id="PTHR35024">
    <property type="entry name" value="HYPOTHETICAL CYTOSOLIC PROTEIN"/>
    <property type="match status" value="1"/>
</dbReference>
<proteinExistence type="inferred from homology"/>
<evidence type="ECO:0008006" key="5">
    <source>
        <dbReference type="Google" id="ProtNLM"/>
    </source>
</evidence>
<dbReference type="InterPro" id="IPR007607">
    <property type="entry name" value="BacA/B"/>
</dbReference>
<dbReference type="KEGG" id="sdf:ACG33_13950"/>
<comment type="similarity">
    <text evidence="1">Belongs to the bactofilin family.</text>
</comment>
<gene>
    <name evidence="3" type="ORF">ACG33_13950</name>
</gene>
<organism evidence="3 4">
    <name type="scientific">Steroidobacter denitrificans</name>
    <dbReference type="NCBI Taxonomy" id="465721"/>
    <lineage>
        <taxon>Bacteria</taxon>
        <taxon>Pseudomonadati</taxon>
        <taxon>Pseudomonadota</taxon>
        <taxon>Gammaproteobacteria</taxon>
        <taxon>Steroidobacterales</taxon>
        <taxon>Steroidobacteraceae</taxon>
        <taxon>Steroidobacter</taxon>
    </lineage>
</organism>
<dbReference type="STRING" id="465721.ACG33_13950"/>
<name>A0A127FE67_STEDE</name>
<feature type="compositionally biased region" description="Basic and acidic residues" evidence="2">
    <location>
        <begin position="1"/>
        <end position="24"/>
    </location>
</feature>
<dbReference type="PANTHER" id="PTHR35024:SF4">
    <property type="entry name" value="POLYMER-FORMING CYTOSKELETAL PROTEIN"/>
    <property type="match status" value="1"/>
</dbReference>
<protein>
    <recommendedName>
        <fullName evidence="5">Cell shape determination protein CcmA</fullName>
    </recommendedName>
</protein>
<evidence type="ECO:0000256" key="2">
    <source>
        <dbReference type="SAM" id="MobiDB-lite"/>
    </source>
</evidence>
<keyword evidence="4" id="KW-1185">Reference proteome</keyword>